<feature type="region of interest" description="Disordered" evidence="1">
    <location>
        <begin position="181"/>
        <end position="203"/>
    </location>
</feature>
<dbReference type="AlphaFoldDB" id="C6XL64"/>
<gene>
    <name evidence="3" type="ordered locus">Hbal_0191</name>
</gene>
<reference evidence="4" key="1">
    <citation type="journal article" date="2011" name="J. Bacteriol.">
        <title>Genome sequences of eight morphologically diverse alphaproteobacteria.</title>
        <authorList>
            <consortium name="US DOE Joint Genome Institute"/>
            <person name="Brown P.J."/>
            <person name="Kysela D.T."/>
            <person name="Buechlein A."/>
            <person name="Hemmerich C."/>
            <person name="Brun Y.V."/>
        </authorList>
    </citation>
    <scope>NUCLEOTIDE SEQUENCE [LARGE SCALE GENOMIC DNA]</scope>
    <source>
        <strain evidence="4">ATCC 49814 / DSM 5838 / IFAM 1418</strain>
    </source>
</reference>
<name>C6XL64_HIRBI</name>
<feature type="signal peptide" evidence="2">
    <location>
        <begin position="1"/>
        <end position="27"/>
    </location>
</feature>
<keyword evidence="4" id="KW-1185">Reference proteome</keyword>
<dbReference type="SUPFAM" id="SSF47473">
    <property type="entry name" value="EF-hand"/>
    <property type="match status" value="1"/>
</dbReference>
<dbReference type="InterPro" id="IPR011992">
    <property type="entry name" value="EF-hand-dom_pair"/>
</dbReference>
<dbReference type="RefSeq" id="WP_012778051.1">
    <property type="nucleotide sequence ID" value="NC_012982.1"/>
</dbReference>
<feature type="compositionally biased region" description="Basic and acidic residues" evidence="1">
    <location>
        <begin position="182"/>
        <end position="195"/>
    </location>
</feature>
<proteinExistence type="predicted"/>
<dbReference type="STRING" id="582402.Hbal_0191"/>
<dbReference type="Gene3D" id="1.10.238.10">
    <property type="entry name" value="EF-hand"/>
    <property type="match status" value="1"/>
</dbReference>
<evidence type="ECO:0000256" key="2">
    <source>
        <dbReference type="SAM" id="SignalP"/>
    </source>
</evidence>
<evidence type="ECO:0008006" key="5">
    <source>
        <dbReference type="Google" id="ProtNLM"/>
    </source>
</evidence>
<evidence type="ECO:0000313" key="3">
    <source>
        <dbReference type="EMBL" id="ACT57893.1"/>
    </source>
</evidence>
<sequence length="203" mass="22175">MKRTLKTSLSKASFAFLFSLFCLPAIAQSDPQPETTGTIPTDLEETSAEAPTMELLPQRIVGRGQDLRGIRVAKPGALLFASFDDDHSLSISFAEIDANAVSAFARADVNQSGTLSIFEQQDWAAAVGSYDGPLANTMTFDSNIDRQVTQEEFTAGLKRLAKSYMRTDETEIQFASLLFKPNGKDADKRDNEDAPQRLSSPKS</sequence>
<keyword evidence="2" id="KW-0732">Signal</keyword>
<dbReference type="Proteomes" id="UP000002745">
    <property type="component" value="Chromosome"/>
</dbReference>
<dbReference type="OrthoDB" id="7619587at2"/>
<dbReference type="HOGENOM" id="CLU_1347383_0_0_5"/>
<evidence type="ECO:0000313" key="4">
    <source>
        <dbReference type="Proteomes" id="UP000002745"/>
    </source>
</evidence>
<organism evidence="3 4">
    <name type="scientific">Hirschia baltica (strain ATCC 49814 / DSM 5838 / IFAM 1418)</name>
    <dbReference type="NCBI Taxonomy" id="582402"/>
    <lineage>
        <taxon>Bacteria</taxon>
        <taxon>Pseudomonadati</taxon>
        <taxon>Pseudomonadota</taxon>
        <taxon>Alphaproteobacteria</taxon>
        <taxon>Hyphomonadales</taxon>
        <taxon>Hyphomonadaceae</taxon>
        <taxon>Hirschia</taxon>
    </lineage>
</organism>
<accession>C6XL64</accession>
<dbReference type="EMBL" id="CP001678">
    <property type="protein sequence ID" value="ACT57893.1"/>
    <property type="molecule type" value="Genomic_DNA"/>
</dbReference>
<protein>
    <recommendedName>
        <fullName evidence="5">EF-hand domain-containing protein</fullName>
    </recommendedName>
</protein>
<evidence type="ECO:0000256" key="1">
    <source>
        <dbReference type="SAM" id="MobiDB-lite"/>
    </source>
</evidence>
<dbReference type="KEGG" id="hba:Hbal_0191"/>
<dbReference type="eggNOG" id="ENOG50315KZ">
    <property type="taxonomic scope" value="Bacteria"/>
</dbReference>
<feature type="chain" id="PRO_5002973889" description="EF-hand domain-containing protein" evidence="2">
    <location>
        <begin position="28"/>
        <end position="203"/>
    </location>
</feature>